<feature type="compositionally biased region" description="Polar residues" evidence="1">
    <location>
        <begin position="53"/>
        <end position="71"/>
    </location>
</feature>
<protein>
    <submittedName>
        <fullName evidence="3">Uncharacterized protein</fullName>
    </submittedName>
</protein>
<keyword evidence="2" id="KW-1133">Transmembrane helix</keyword>
<accession>A0A3N4YI61</accession>
<feature type="transmembrane region" description="Helical" evidence="2">
    <location>
        <begin position="6"/>
        <end position="25"/>
    </location>
</feature>
<feature type="region of interest" description="Disordered" evidence="1">
    <location>
        <begin position="44"/>
        <end position="71"/>
    </location>
</feature>
<sequence>MVDTFGAVIAGLVPSIGVGVLFWFAMRKIMRADRDERLAMERMRQPGAAAGDSTVTSLESASDGVVSSDNP</sequence>
<dbReference type="Proteomes" id="UP000280501">
    <property type="component" value="Unassembled WGS sequence"/>
</dbReference>
<comment type="caution">
    <text evidence="3">The sequence shown here is derived from an EMBL/GenBank/DDBJ whole genome shotgun (WGS) entry which is preliminary data.</text>
</comment>
<proteinExistence type="predicted"/>
<keyword evidence="2" id="KW-0812">Transmembrane</keyword>
<dbReference type="EMBL" id="RKQZ01000001">
    <property type="protein sequence ID" value="RPF19787.1"/>
    <property type="molecule type" value="Genomic_DNA"/>
</dbReference>
<reference evidence="3 4" key="1">
    <citation type="submission" date="2018-11" db="EMBL/GenBank/DDBJ databases">
        <title>Sequencing the genomes of 1000 actinobacteria strains.</title>
        <authorList>
            <person name="Klenk H.-P."/>
        </authorList>
    </citation>
    <scope>NUCLEOTIDE SEQUENCE [LARGE SCALE GENOMIC DNA]</scope>
    <source>
        <strain evidence="3 4">DSM 15700</strain>
    </source>
</reference>
<keyword evidence="2" id="KW-0472">Membrane</keyword>
<evidence type="ECO:0000313" key="3">
    <source>
        <dbReference type="EMBL" id="RPF19787.1"/>
    </source>
</evidence>
<dbReference type="AlphaFoldDB" id="A0A3N4YI61"/>
<name>A0A3N4YI61_9MICO</name>
<organism evidence="3 4">
    <name type="scientific">Myceligenerans xiligouense</name>
    <dbReference type="NCBI Taxonomy" id="253184"/>
    <lineage>
        <taxon>Bacteria</taxon>
        <taxon>Bacillati</taxon>
        <taxon>Actinomycetota</taxon>
        <taxon>Actinomycetes</taxon>
        <taxon>Micrococcales</taxon>
        <taxon>Promicromonosporaceae</taxon>
        <taxon>Myceligenerans</taxon>
    </lineage>
</organism>
<evidence type="ECO:0000256" key="1">
    <source>
        <dbReference type="SAM" id="MobiDB-lite"/>
    </source>
</evidence>
<evidence type="ECO:0000256" key="2">
    <source>
        <dbReference type="SAM" id="Phobius"/>
    </source>
</evidence>
<evidence type="ECO:0000313" key="4">
    <source>
        <dbReference type="Proteomes" id="UP000280501"/>
    </source>
</evidence>
<keyword evidence="4" id="KW-1185">Reference proteome</keyword>
<gene>
    <name evidence="3" type="ORF">EDD34_0351</name>
</gene>